<comment type="caution">
    <text evidence="13">Lacks conserved residue(s) required for the propagation of feature annotation.</text>
</comment>
<dbReference type="PANTHER" id="PTHR10890">
    <property type="entry name" value="CYSTEINYL-TRNA SYNTHETASE"/>
    <property type="match status" value="1"/>
</dbReference>
<keyword evidence="16" id="KW-1185">Reference proteome</keyword>
<proteinExistence type="inferred from homology"/>
<dbReference type="PANTHER" id="PTHR10890:SF3">
    <property type="entry name" value="CYSTEINE--TRNA LIGASE, CYTOPLASMIC"/>
    <property type="match status" value="1"/>
</dbReference>
<dbReference type="InterPro" id="IPR014729">
    <property type="entry name" value="Rossmann-like_a/b/a_fold"/>
</dbReference>
<feature type="binding site" evidence="13">
    <location>
        <position position="283"/>
    </location>
    <ligand>
        <name>ATP</name>
        <dbReference type="ChEBI" id="CHEBI:30616"/>
    </ligand>
</feature>
<keyword evidence="11 13" id="KW-0030">Aminoacyl-tRNA synthetase</keyword>
<keyword evidence="7 13" id="KW-0547">Nucleotide-binding</keyword>
<evidence type="ECO:0000256" key="9">
    <source>
        <dbReference type="ARBA" id="ARBA00022840"/>
    </source>
</evidence>
<dbReference type="EC" id="6.1.1.16" evidence="13"/>
<dbReference type="InterPro" id="IPR015803">
    <property type="entry name" value="Cys-tRNA-ligase"/>
</dbReference>
<keyword evidence="5 13" id="KW-0436">Ligase</keyword>
<keyword evidence="6" id="KW-0479">Metal-binding</keyword>
<evidence type="ECO:0000256" key="5">
    <source>
        <dbReference type="ARBA" id="ARBA00022598"/>
    </source>
</evidence>
<evidence type="ECO:0000256" key="10">
    <source>
        <dbReference type="ARBA" id="ARBA00022917"/>
    </source>
</evidence>
<dbReference type="GO" id="GO:0004817">
    <property type="term" value="F:cysteine-tRNA ligase activity"/>
    <property type="evidence" value="ECO:0007669"/>
    <property type="project" value="UniProtKB-EC"/>
</dbReference>
<evidence type="ECO:0000313" key="15">
    <source>
        <dbReference type="EMBL" id="MDV2480481.1"/>
    </source>
</evidence>
<evidence type="ECO:0000256" key="4">
    <source>
        <dbReference type="ARBA" id="ARBA00022490"/>
    </source>
</evidence>
<evidence type="ECO:0000256" key="6">
    <source>
        <dbReference type="ARBA" id="ARBA00022723"/>
    </source>
</evidence>
<dbReference type="InterPro" id="IPR015273">
    <property type="entry name" value="Cys-tRNA-synt_Ia_DALR"/>
</dbReference>
<dbReference type="InterPro" id="IPR009080">
    <property type="entry name" value="tRNAsynth_Ia_anticodon-bd"/>
</dbReference>
<gene>
    <name evidence="13" type="primary">cysS</name>
    <name evidence="15" type="ORF">F8E02_00355</name>
</gene>
<comment type="subcellular location">
    <subcellularLocation>
        <location evidence="2 13">Cytoplasm</location>
    </subcellularLocation>
</comment>
<evidence type="ECO:0000256" key="2">
    <source>
        <dbReference type="ARBA" id="ARBA00004496"/>
    </source>
</evidence>
<keyword evidence="9 13" id="KW-0067">ATP-binding</keyword>
<dbReference type="PRINTS" id="PR00983">
    <property type="entry name" value="TRNASYNTHCYS"/>
</dbReference>
<name>A0ABU3WXM9_9EURY</name>
<reference evidence="15 16" key="1">
    <citation type="submission" date="2019-10" db="EMBL/GenBank/DDBJ databases">
        <title>Isolation and characterization of Methanoculleus sp. Wushi-C6 from a hot spring well.</title>
        <authorList>
            <person name="Chen S.-C."/>
            <person name="Lan Z.-H."/>
            <person name="You Y.-T."/>
            <person name="Lai M.-C."/>
        </authorList>
    </citation>
    <scope>NUCLEOTIDE SEQUENCE [LARGE SCALE GENOMIC DNA]</scope>
    <source>
        <strain evidence="15 16">Wushi-C6</strain>
    </source>
</reference>
<evidence type="ECO:0000259" key="14">
    <source>
        <dbReference type="SMART" id="SM00840"/>
    </source>
</evidence>
<comment type="cofactor">
    <cofactor evidence="1">
        <name>Zn(2+)</name>
        <dbReference type="ChEBI" id="CHEBI:29105"/>
    </cofactor>
</comment>
<evidence type="ECO:0000256" key="11">
    <source>
        <dbReference type="ARBA" id="ARBA00023146"/>
    </source>
</evidence>
<accession>A0ABU3WXM9</accession>
<dbReference type="Gene3D" id="1.20.120.1910">
    <property type="entry name" value="Cysteine-tRNA ligase, C-terminal anti-codon recognition domain"/>
    <property type="match status" value="1"/>
</dbReference>
<feature type="short sequence motif" description="'KMSKS' region" evidence="13">
    <location>
        <begin position="280"/>
        <end position="284"/>
    </location>
</feature>
<dbReference type="CDD" id="cd00672">
    <property type="entry name" value="CysRS_core"/>
    <property type="match status" value="1"/>
</dbReference>
<dbReference type="HAMAP" id="MF_00041">
    <property type="entry name" value="Cys_tRNA_synth"/>
    <property type="match status" value="1"/>
</dbReference>
<evidence type="ECO:0000256" key="7">
    <source>
        <dbReference type="ARBA" id="ARBA00022741"/>
    </source>
</evidence>
<dbReference type="SUPFAM" id="SSF52374">
    <property type="entry name" value="Nucleotidylyl transferase"/>
    <property type="match status" value="1"/>
</dbReference>
<evidence type="ECO:0000256" key="3">
    <source>
        <dbReference type="ARBA" id="ARBA00005594"/>
    </source>
</evidence>
<comment type="catalytic activity">
    <reaction evidence="12 13">
        <text>tRNA(Cys) + L-cysteine + ATP = L-cysteinyl-tRNA(Cys) + AMP + diphosphate</text>
        <dbReference type="Rhea" id="RHEA:17773"/>
        <dbReference type="Rhea" id="RHEA-COMP:9661"/>
        <dbReference type="Rhea" id="RHEA-COMP:9679"/>
        <dbReference type="ChEBI" id="CHEBI:30616"/>
        <dbReference type="ChEBI" id="CHEBI:33019"/>
        <dbReference type="ChEBI" id="CHEBI:35235"/>
        <dbReference type="ChEBI" id="CHEBI:78442"/>
        <dbReference type="ChEBI" id="CHEBI:78517"/>
        <dbReference type="ChEBI" id="CHEBI:456215"/>
        <dbReference type="EC" id="6.1.1.16"/>
    </reaction>
</comment>
<comment type="caution">
    <text evidence="15">The sequence shown here is derived from an EMBL/GenBank/DDBJ whole genome shotgun (WGS) entry which is preliminary data.</text>
</comment>
<dbReference type="EMBL" id="WBKO01000001">
    <property type="protein sequence ID" value="MDV2480481.1"/>
    <property type="molecule type" value="Genomic_DNA"/>
</dbReference>
<dbReference type="Proteomes" id="UP001281203">
    <property type="component" value="Unassembled WGS sequence"/>
</dbReference>
<evidence type="ECO:0000256" key="1">
    <source>
        <dbReference type="ARBA" id="ARBA00001947"/>
    </source>
</evidence>
<evidence type="ECO:0000256" key="13">
    <source>
        <dbReference type="HAMAP-Rule" id="MF_00041"/>
    </source>
</evidence>
<dbReference type="SMART" id="SM00840">
    <property type="entry name" value="DALR_2"/>
    <property type="match status" value="1"/>
</dbReference>
<sequence length="437" mass="49060">MSGGSTPSAGVRRKEIVALHLYSTLSRTVEPLVTRNPGRVTLFVCGPTVYDYPHLGHARTYIAFDVLAKYLRWTGSEVFYLQNITDVDDRIIDRARERGVSQSVLARTFETAYLRDMHSLDVDAVSHYARATTHIPEIVHQVERLIGRGAAYVAETGVYFDVSTFERNGELSGQHGTDRVSRITDEGKHAPLDFALWKFGEFGEYTWDSPWGRGRPGWHIEDTAIAEKYLGQQYDIHGGGLDLIFPHHEAEIAQMESLEGKHPMVGYWLHTGFLTVEGKKMSKSSGNFITVRDALKTWDRDVLRYYILLSHYRSPLQATEEGLANAARALEHIRAVATKDAGEDREGRKAFVDAMESDLNTPMALAAIRALADRGDIGALVEFGEILGINFLRDASVPVRILQEIRAELRARREFEISDLIRERMVDAGITVTDPSL</sequence>
<keyword evidence="4 13" id="KW-0963">Cytoplasm</keyword>
<dbReference type="SUPFAM" id="SSF47323">
    <property type="entry name" value="Anticodon-binding domain of a subclass of class I aminoacyl-tRNA synthetases"/>
    <property type="match status" value="1"/>
</dbReference>
<dbReference type="NCBIfam" id="TIGR00435">
    <property type="entry name" value="cysS"/>
    <property type="match status" value="1"/>
</dbReference>
<evidence type="ECO:0000256" key="8">
    <source>
        <dbReference type="ARBA" id="ARBA00022833"/>
    </source>
</evidence>
<dbReference type="InterPro" id="IPR032678">
    <property type="entry name" value="tRNA-synt_1_cat_dom"/>
</dbReference>
<protein>
    <recommendedName>
        <fullName evidence="13">Cysteine--tRNA ligase</fullName>
        <ecNumber evidence="13">6.1.1.16</ecNumber>
    </recommendedName>
    <alternativeName>
        <fullName evidence="13">Cysteinyl-tRNA synthetase</fullName>
        <shortName evidence="13">CysRS</shortName>
    </alternativeName>
</protein>
<evidence type="ECO:0000313" key="16">
    <source>
        <dbReference type="Proteomes" id="UP001281203"/>
    </source>
</evidence>
<dbReference type="Gene3D" id="3.40.50.620">
    <property type="entry name" value="HUPs"/>
    <property type="match status" value="1"/>
</dbReference>
<dbReference type="Pfam" id="PF01406">
    <property type="entry name" value="tRNA-synt_1e"/>
    <property type="match status" value="1"/>
</dbReference>
<organism evidence="15 16">
    <name type="scientific">Methanoculleus caldifontis</name>
    <dbReference type="NCBI Taxonomy" id="2651577"/>
    <lineage>
        <taxon>Archaea</taxon>
        <taxon>Methanobacteriati</taxon>
        <taxon>Methanobacteriota</taxon>
        <taxon>Stenosarchaea group</taxon>
        <taxon>Methanomicrobia</taxon>
        <taxon>Methanomicrobiales</taxon>
        <taxon>Methanomicrobiaceae</taxon>
        <taxon>Methanoculleus</taxon>
    </lineage>
</organism>
<dbReference type="InterPro" id="IPR024909">
    <property type="entry name" value="Cys-tRNA/MSH_ligase"/>
</dbReference>
<keyword evidence="8" id="KW-0862">Zinc</keyword>
<dbReference type="RefSeq" id="WP_317063436.1">
    <property type="nucleotide sequence ID" value="NZ_WBKO01000001.1"/>
</dbReference>
<feature type="domain" description="Cysteinyl-tRNA synthetase class Ia DALR" evidence="14">
    <location>
        <begin position="350"/>
        <end position="399"/>
    </location>
</feature>
<keyword evidence="10 13" id="KW-0648">Protein biosynthesis</keyword>
<comment type="similarity">
    <text evidence="3 13">Belongs to the class-I aminoacyl-tRNA synthetase family.</text>
</comment>
<evidence type="ECO:0000256" key="12">
    <source>
        <dbReference type="ARBA" id="ARBA00047398"/>
    </source>
</evidence>
<feature type="short sequence motif" description="'HIGH' region" evidence="13">
    <location>
        <begin position="47"/>
        <end position="57"/>
    </location>
</feature>